<feature type="domain" description="Luciferase-like" evidence="5">
    <location>
        <begin position="11"/>
        <end position="191"/>
    </location>
</feature>
<dbReference type="InterPro" id="IPR036661">
    <property type="entry name" value="Luciferase-like_sf"/>
</dbReference>
<keyword evidence="1" id="KW-0285">Flavoprotein</keyword>
<organism evidence="6 7">
    <name type="scientific">Plantactinospora veratri</name>
    <dbReference type="NCBI Taxonomy" id="1436122"/>
    <lineage>
        <taxon>Bacteria</taxon>
        <taxon>Bacillati</taxon>
        <taxon>Actinomycetota</taxon>
        <taxon>Actinomycetes</taxon>
        <taxon>Micromonosporales</taxon>
        <taxon>Micromonosporaceae</taxon>
        <taxon>Plantactinospora</taxon>
    </lineage>
</organism>
<keyword evidence="3" id="KW-0560">Oxidoreductase</keyword>
<evidence type="ECO:0000256" key="3">
    <source>
        <dbReference type="ARBA" id="ARBA00023002"/>
    </source>
</evidence>
<dbReference type="InterPro" id="IPR050172">
    <property type="entry name" value="SsuD_RutA_monooxygenase"/>
</dbReference>
<protein>
    <submittedName>
        <fullName evidence="6">LLM class flavin-dependent oxidoreductase</fullName>
    </submittedName>
</protein>
<dbReference type="EMBL" id="JAZGQL010000008">
    <property type="protein sequence ID" value="MEE6307875.1"/>
    <property type="molecule type" value="Genomic_DNA"/>
</dbReference>
<dbReference type="SUPFAM" id="SSF51679">
    <property type="entry name" value="Bacterial luciferase-like"/>
    <property type="match status" value="1"/>
</dbReference>
<gene>
    <name evidence="6" type="ORF">V1634_13690</name>
</gene>
<evidence type="ECO:0000256" key="2">
    <source>
        <dbReference type="ARBA" id="ARBA00022643"/>
    </source>
</evidence>
<dbReference type="InterPro" id="IPR011251">
    <property type="entry name" value="Luciferase-like_dom"/>
</dbReference>
<evidence type="ECO:0000256" key="1">
    <source>
        <dbReference type="ARBA" id="ARBA00022630"/>
    </source>
</evidence>
<keyword evidence="4" id="KW-0503">Monooxygenase</keyword>
<keyword evidence="2" id="KW-0288">FMN</keyword>
<evidence type="ECO:0000259" key="5">
    <source>
        <dbReference type="Pfam" id="PF00296"/>
    </source>
</evidence>
<proteinExistence type="predicted"/>
<comment type="caution">
    <text evidence="6">The sequence shown here is derived from an EMBL/GenBank/DDBJ whole genome shotgun (WGS) entry which is preliminary data.</text>
</comment>
<dbReference type="PANTHER" id="PTHR42847">
    <property type="entry name" value="ALKANESULFONATE MONOOXYGENASE"/>
    <property type="match status" value="1"/>
</dbReference>
<sequence length="259" mass="27536">MRYAISLPPAGSPADLIDAAVAADRTGWHGFFLWDHLGADGMPMHDPWVLLGAIGAATGQVRLGAMVTPLARRRPWKVAKEVITLDQLSAGRAVVGVGLGVPETDFTGFGESADPRARAAALDEALVVLDGLLRGDEVTHDGPLFRVRARLGPGTVQRPRPPIWVAATWPHRRPLDRAARYDGVFALGRDAVGGLTPAQVAEVRAVLGPDREIVVPHDPAVPVDEYADAGVTWLVVGPDAPDGDWLARLRRQVEAGPPA</sequence>
<dbReference type="Proteomes" id="UP001339911">
    <property type="component" value="Unassembled WGS sequence"/>
</dbReference>
<keyword evidence="7" id="KW-1185">Reference proteome</keyword>
<dbReference type="PANTHER" id="PTHR42847:SF4">
    <property type="entry name" value="ALKANESULFONATE MONOOXYGENASE-RELATED"/>
    <property type="match status" value="1"/>
</dbReference>
<dbReference type="RefSeq" id="WP_331208159.1">
    <property type="nucleotide sequence ID" value="NZ_JAZGQL010000008.1"/>
</dbReference>
<evidence type="ECO:0000313" key="7">
    <source>
        <dbReference type="Proteomes" id="UP001339911"/>
    </source>
</evidence>
<accession>A0ABU7SD69</accession>
<evidence type="ECO:0000256" key="4">
    <source>
        <dbReference type="ARBA" id="ARBA00023033"/>
    </source>
</evidence>
<reference evidence="6 7" key="1">
    <citation type="submission" date="2024-01" db="EMBL/GenBank/DDBJ databases">
        <title>Genome insights into Plantactinospora veratri sp. nov.</title>
        <authorList>
            <person name="Wang L."/>
        </authorList>
    </citation>
    <scope>NUCLEOTIDE SEQUENCE [LARGE SCALE GENOMIC DNA]</scope>
    <source>
        <strain evidence="6 7">NEAU-FHS4</strain>
    </source>
</reference>
<evidence type="ECO:0000313" key="6">
    <source>
        <dbReference type="EMBL" id="MEE6307875.1"/>
    </source>
</evidence>
<name>A0ABU7SD69_9ACTN</name>
<dbReference type="Pfam" id="PF00296">
    <property type="entry name" value="Bac_luciferase"/>
    <property type="match status" value="1"/>
</dbReference>
<dbReference type="Gene3D" id="3.20.20.30">
    <property type="entry name" value="Luciferase-like domain"/>
    <property type="match status" value="1"/>
</dbReference>